<name>A0A9J7ZW22_CYPCA</name>
<protein>
    <submittedName>
        <fullName evidence="8">Uncharacterized protein</fullName>
    </submittedName>
</protein>
<dbReference type="InterPro" id="IPR000719">
    <property type="entry name" value="Prot_kinase_dom"/>
</dbReference>
<dbReference type="InterPro" id="IPR011029">
    <property type="entry name" value="DEATH-like_dom_sf"/>
</dbReference>
<organism evidence="8 9">
    <name type="scientific">Cyprinus carpio carpio</name>
    <dbReference type="NCBI Taxonomy" id="630221"/>
    <lineage>
        <taxon>Eukaryota</taxon>
        <taxon>Metazoa</taxon>
        <taxon>Chordata</taxon>
        <taxon>Craniata</taxon>
        <taxon>Vertebrata</taxon>
        <taxon>Euteleostomi</taxon>
        <taxon>Actinopterygii</taxon>
        <taxon>Neopterygii</taxon>
        <taxon>Teleostei</taxon>
        <taxon>Ostariophysi</taxon>
        <taxon>Cypriniformes</taxon>
        <taxon>Cyprinidae</taxon>
        <taxon>Cyprininae</taxon>
        <taxon>Cyprinus</taxon>
    </lineage>
</organism>
<dbReference type="Pfam" id="PF00619">
    <property type="entry name" value="CARD"/>
    <property type="match status" value="1"/>
</dbReference>
<dbReference type="InterPro" id="IPR045133">
    <property type="entry name" value="IRE1/2-like"/>
</dbReference>
<dbReference type="GO" id="GO:0042981">
    <property type="term" value="P:regulation of apoptotic process"/>
    <property type="evidence" value="ECO:0007669"/>
    <property type="project" value="InterPro"/>
</dbReference>
<keyword evidence="5" id="KW-0395">Inflammatory response</keyword>
<dbReference type="Proteomes" id="UP001108240">
    <property type="component" value="Unplaced"/>
</dbReference>
<dbReference type="GO" id="GO:0070059">
    <property type="term" value="P:intrinsic apoptotic signaling pathway in response to endoplasmic reticulum stress"/>
    <property type="evidence" value="ECO:0007669"/>
    <property type="project" value="TreeGrafter"/>
</dbReference>
<feature type="domain" description="Protein kinase" evidence="6">
    <location>
        <begin position="167"/>
        <end position="422"/>
    </location>
</feature>
<dbReference type="AlphaFoldDB" id="A0A9J7ZW22"/>
<dbReference type="GO" id="GO:0051082">
    <property type="term" value="F:unfolded protein binding"/>
    <property type="evidence" value="ECO:0007669"/>
    <property type="project" value="TreeGrafter"/>
</dbReference>
<reference evidence="8" key="1">
    <citation type="submission" date="2025-08" db="UniProtKB">
        <authorList>
            <consortium name="Ensembl"/>
        </authorList>
    </citation>
    <scope>IDENTIFICATION</scope>
</reference>
<dbReference type="PROSITE" id="PS50209">
    <property type="entry name" value="CARD"/>
    <property type="match status" value="1"/>
</dbReference>
<dbReference type="GO" id="GO:0004674">
    <property type="term" value="F:protein serine/threonine kinase activity"/>
    <property type="evidence" value="ECO:0007669"/>
    <property type="project" value="InterPro"/>
</dbReference>
<dbReference type="GO" id="GO:1990604">
    <property type="term" value="C:IRE1-TRAF2-ASK1 complex"/>
    <property type="evidence" value="ECO:0007669"/>
    <property type="project" value="TreeGrafter"/>
</dbReference>
<dbReference type="GO" id="GO:0045087">
    <property type="term" value="P:innate immune response"/>
    <property type="evidence" value="ECO:0007669"/>
    <property type="project" value="UniProtKB-KW"/>
</dbReference>
<dbReference type="GO" id="GO:0005524">
    <property type="term" value="F:ATP binding"/>
    <property type="evidence" value="ECO:0007669"/>
    <property type="project" value="InterPro"/>
</dbReference>
<dbReference type="SUPFAM" id="SSF47986">
    <property type="entry name" value="DEATH domain"/>
    <property type="match status" value="1"/>
</dbReference>
<dbReference type="InterPro" id="IPR008271">
    <property type="entry name" value="Ser/Thr_kinase_AS"/>
</dbReference>
<reference evidence="8" key="2">
    <citation type="submission" date="2025-09" db="UniProtKB">
        <authorList>
            <consortium name="Ensembl"/>
        </authorList>
    </citation>
    <scope>IDENTIFICATION</scope>
</reference>
<evidence type="ECO:0000256" key="5">
    <source>
        <dbReference type="ARBA" id="ARBA00023198"/>
    </source>
</evidence>
<comment type="subcellular location">
    <subcellularLocation>
        <location evidence="1">Cytoplasm</location>
        <location evidence="1">Cytosol</location>
    </subcellularLocation>
</comment>
<accession>A0A9J7ZW22</accession>
<dbReference type="PROSITE" id="PS50011">
    <property type="entry name" value="PROTEIN_KINASE_DOM"/>
    <property type="match status" value="1"/>
</dbReference>
<dbReference type="PANTHER" id="PTHR13954">
    <property type="entry name" value="IRE1-RELATED"/>
    <property type="match status" value="1"/>
</dbReference>
<dbReference type="SUPFAM" id="SSF56112">
    <property type="entry name" value="Protein kinase-like (PK-like)"/>
    <property type="match status" value="1"/>
</dbReference>
<keyword evidence="3" id="KW-0399">Innate immunity</keyword>
<dbReference type="GO" id="GO:0004521">
    <property type="term" value="F:RNA endonuclease activity"/>
    <property type="evidence" value="ECO:0007669"/>
    <property type="project" value="InterPro"/>
</dbReference>
<evidence type="ECO:0000313" key="8">
    <source>
        <dbReference type="Ensembl" id="ENSCCRP00000134781.1"/>
    </source>
</evidence>
<dbReference type="Gene3D" id="1.10.533.10">
    <property type="entry name" value="Death Domain, Fas"/>
    <property type="match status" value="1"/>
</dbReference>
<proteinExistence type="predicted"/>
<keyword evidence="9" id="KW-1185">Reference proteome</keyword>
<dbReference type="GO" id="GO:0005829">
    <property type="term" value="C:cytosol"/>
    <property type="evidence" value="ECO:0007669"/>
    <property type="project" value="UniProtKB-SubCell"/>
</dbReference>
<keyword evidence="4" id="KW-0391">Immunity</keyword>
<evidence type="ECO:0000256" key="4">
    <source>
        <dbReference type="ARBA" id="ARBA00022859"/>
    </source>
</evidence>
<evidence type="ECO:0000256" key="3">
    <source>
        <dbReference type="ARBA" id="ARBA00022588"/>
    </source>
</evidence>
<dbReference type="PANTHER" id="PTHR13954:SF28">
    <property type="match status" value="1"/>
</dbReference>
<evidence type="ECO:0000259" key="6">
    <source>
        <dbReference type="PROSITE" id="PS50011"/>
    </source>
</evidence>
<dbReference type="GO" id="GO:0036498">
    <property type="term" value="P:IRE1-mediated unfolded protein response"/>
    <property type="evidence" value="ECO:0007669"/>
    <property type="project" value="TreeGrafter"/>
</dbReference>
<evidence type="ECO:0000256" key="1">
    <source>
        <dbReference type="ARBA" id="ARBA00004514"/>
    </source>
</evidence>
<dbReference type="Ensembl" id="ENSCCRT00000126102.1">
    <property type="protein sequence ID" value="ENSCCRP00000134781.1"/>
    <property type="gene ID" value="ENSCCRG00000062864.1"/>
</dbReference>
<keyword evidence="2" id="KW-0963">Cytoplasm</keyword>
<feature type="domain" description="CARD" evidence="7">
    <location>
        <begin position="1"/>
        <end position="89"/>
    </location>
</feature>
<evidence type="ECO:0000259" key="7">
    <source>
        <dbReference type="PROSITE" id="PS50209"/>
    </source>
</evidence>
<dbReference type="Pfam" id="PF00069">
    <property type="entry name" value="Pkinase"/>
    <property type="match status" value="1"/>
</dbReference>
<dbReference type="GeneTree" id="ENSGT00940000165054"/>
<dbReference type="PROSITE" id="PS00108">
    <property type="entry name" value="PROTEIN_KINASE_ST"/>
    <property type="match status" value="1"/>
</dbReference>
<dbReference type="InterPro" id="IPR001315">
    <property type="entry name" value="CARD"/>
</dbReference>
<dbReference type="SMART" id="SM00220">
    <property type="entry name" value="S_TKc"/>
    <property type="match status" value="1"/>
</dbReference>
<dbReference type="InterPro" id="IPR011009">
    <property type="entry name" value="Kinase-like_dom_sf"/>
</dbReference>
<dbReference type="GO" id="GO:0006954">
    <property type="term" value="P:inflammatory response"/>
    <property type="evidence" value="ECO:0007669"/>
    <property type="project" value="UniProtKB-KW"/>
</dbReference>
<evidence type="ECO:0000313" key="9">
    <source>
        <dbReference type="Proteomes" id="UP001108240"/>
    </source>
</evidence>
<dbReference type="Gene3D" id="1.10.510.10">
    <property type="entry name" value="Transferase(Phosphotransferase) domain 1"/>
    <property type="match status" value="1"/>
</dbReference>
<dbReference type="InterPro" id="IPR033516">
    <property type="entry name" value="CARD8/ASC/NALP1_CARD"/>
</dbReference>
<dbReference type="OMA" id="FFICANK"/>
<dbReference type="CDD" id="cd08330">
    <property type="entry name" value="CARD_ASC_NALP1"/>
    <property type="match status" value="1"/>
</dbReference>
<sequence>MEKQHAEFVDRNRSNLIQRVTVVMAIADALRAVKLIHEETYSNIFVASTNMDKMRVLLGALNTNKAKSAFYNSLKDNDPFLFEDLKPEEIEQGMEGASAQTSSEVLETESHPQNTTTVQMEAVQQRTEGRQVTWWNRDRSRTRHKTKIEELRRETGKQKVGNLWFYKVEKYMIGSGGSGTQVYIGVSEDGIEVAIKIITKNPKNIKDFENELKLLQELESPYIVRYVTCAADKDFYYLANHLCEYDLVDYMEYLRQPEQKDRKETSLRRIVEEMLLGLQVLHRAGVVHRDIKPRNVLIDKEERARLADFGLSRKLEEGETTMYTDRAGTQGWEATEIVNQTEKGGYKASSDIQVAGMLTYYILSDGKHPFGDGIHCVVNISEGKYSLEDIKDIAAKDLIEWMINKEPDKRPTIDRVLNHPYFWDDKRCQSARFLVLLCCLKKEVLKELGDQPEVQHYIDILKVCETKKAEEALTARKAVEKTFINTKDKHRRTAILKMLGETESQEVQNQKLEDLSKVCNSAEKLTQGKSFSKWKSKLSDMNNAFPEDILGLLRTYRNKLIHGGFDEQMLNRFPDLYISLHRLAIDVGWDCIWS</sequence>
<evidence type="ECO:0000256" key="2">
    <source>
        <dbReference type="ARBA" id="ARBA00022490"/>
    </source>
</evidence>